<keyword evidence="2" id="KW-0732">Signal</keyword>
<dbReference type="Gene3D" id="2.60.40.10">
    <property type="entry name" value="Immunoglobulins"/>
    <property type="match status" value="1"/>
</dbReference>
<dbReference type="PANTHER" id="PTHR10075:SF100">
    <property type="entry name" value="FASCICLIN-2"/>
    <property type="match status" value="1"/>
</dbReference>
<dbReference type="EnsemblMetazoa" id="BGLB004985-RE">
    <property type="protein sequence ID" value="BGLB004985-PE"/>
    <property type="gene ID" value="BGLB004985"/>
</dbReference>
<dbReference type="GO" id="GO:0007156">
    <property type="term" value="P:homophilic cell adhesion via plasma membrane adhesion molecules"/>
    <property type="evidence" value="ECO:0007669"/>
    <property type="project" value="TreeGrafter"/>
</dbReference>
<dbReference type="EnsemblMetazoa" id="BGLB004985-RB">
    <property type="protein sequence ID" value="BGLB004985-PB"/>
    <property type="gene ID" value="BGLB004985"/>
</dbReference>
<dbReference type="Pfam" id="PF13927">
    <property type="entry name" value="Ig_3"/>
    <property type="match status" value="1"/>
</dbReference>
<dbReference type="InterPro" id="IPR007110">
    <property type="entry name" value="Ig-like_dom"/>
</dbReference>
<name>A0A2C9JMT5_BIOGL</name>
<dbReference type="VEuPathDB" id="VectorBase:BGLB004985"/>
<keyword evidence="1" id="KW-0393">Immunoglobulin domain</keyword>
<dbReference type="SUPFAM" id="SSF48726">
    <property type="entry name" value="Immunoglobulin"/>
    <property type="match status" value="1"/>
</dbReference>
<dbReference type="EnsemblMetazoa" id="BGLB004985-RC">
    <property type="protein sequence ID" value="BGLB004985-PC"/>
    <property type="gene ID" value="BGLB004985"/>
</dbReference>
<dbReference type="EnsemblMetazoa" id="BGLB004985-RI">
    <property type="protein sequence ID" value="BGLB004985-PI"/>
    <property type="gene ID" value="BGLB004985"/>
</dbReference>
<feature type="signal peptide" evidence="2">
    <location>
        <begin position="1"/>
        <end position="40"/>
    </location>
</feature>
<reference evidence="4" key="1">
    <citation type="submission" date="2020-05" db="UniProtKB">
        <authorList>
            <consortium name="EnsemblMetazoa"/>
        </authorList>
    </citation>
    <scope>IDENTIFICATION</scope>
    <source>
        <strain evidence="4">BB02</strain>
    </source>
</reference>
<dbReference type="GO" id="GO:0098632">
    <property type="term" value="F:cell-cell adhesion mediator activity"/>
    <property type="evidence" value="ECO:0007669"/>
    <property type="project" value="TreeGrafter"/>
</dbReference>
<feature type="domain" description="Ig-like" evidence="3">
    <location>
        <begin position="44"/>
        <end position="135"/>
    </location>
</feature>
<dbReference type="OrthoDB" id="9998697at2759"/>
<protein>
    <recommendedName>
        <fullName evidence="3">Ig-like domain-containing protein</fullName>
    </recommendedName>
</protein>
<dbReference type="PANTHER" id="PTHR10075">
    <property type="entry name" value="BASIGIN RELATED"/>
    <property type="match status" value="1"/>
</dbReference>
<accession>A0A2C9JMT5</accession>
<evidence type="ECO:0000256" key="2">
    <source>
        <dbReference type="SAM" id="SignalP"/>
    </source>
</evidence>
<dbReference type="KEGG" id="bgt:106060412"/>
<dbReference type="EnsemblMetazoa" id="BGLB004985-RG">
    <property type="protein sequence ID" value="BGLB004985-PG"/>
    <property type="gene ID" value="BGLB004985"/>
</dbReference>
<dbReference type="EnsemblMetazoa" id="BGLB004985-RH">
    <property type="protein sequence ID" value="BGLB004985-PH"/>
    <property type="gene ID" value="BGLB004985"/>
</dbReference>
<dbReference type="GO" id="GO:0030424">
    <property type="term" value="C:axon"/>
    <property type="evidence" value="ECO:0007669"/>
    <property type="project" value="TreeGrafter"/>
</dbReference>
<dbReference type="InterPro" id="IPR013783">
    <property type="entry name" value="Ig-like_fold"/>
</dbReference>
<dbReference type="GO" id="GO:0070593">
    <property type="term" value="P:dendrite self-avoidance"/>
    <property type="evidence" value="ECO:0007669"/>
    <property type="project" value="TreeGrafter"/>
</dbReference>
<evidence type="ECO:0000256" key="1">
    <source>
        <dbReference type="ARBA" id="ARBA00023319"/>
    </source>
</evidence>
<evidence type="ECO:0000313" key="4">
    <source>
        <dbReference type="EnsemblMetazoa" id="BGLB004985-PH"/>
    </source>
</evidence>
<feature type="chain" id="PRO_5014284909" description="Ig-like domain-containing protein" evidence="2">
    <location>
        <begin position="41"/>
        <end position="265"/>
    </location>
</feature>
<evidence type="ECO:0000313" key="5">
    <source>
        <dbReference type="Proteomes" id="UP000076420"/>
    </source>
</evidence>
<dbReference type="GO" id="GO:0005886">
    <property type="term" value="C:plasma membrane"/>
    <property type="evidence" value="ECO:0007669"/>
    <property type="project" value="TreeGrafter"/>
</dbReference>
<dbReference type="VEuPathDB" id="VectorBase:BGLAX_029922"/>
<dbReference type="EnsemblMetazoa" id="BGLB004985-RF">
    <property type="protein sequence ID" value="BGLB004985-PF"/>
    <property type="gene ID" value="BGLB004985"/>
</dbReference>
<dbReference type="InterPro" id="IPR036179">
    <property type="entry name" value="Ig-like_dom_sf"/>
</dbReference>
<organism evidence="4 5">
    <name type="scientific">Biomphalaria glabrata</name>
    <name type="common">Bloodfluke planorb</name>
    <name type="synonym">Freshwater snail</name>
    <dbReference type="NCBI Taxonomy" id="6526"/>
    <lineage>
        <taxon>Eukaryota</taxon>
        <taxon>Metazoa</taxon>
        <taxon>Spiralia</taxon>
        <taxon>Lophotrochozoa</taxon>
        <taxon>Mollusca</taxon>
        <taxon>Gastropoda</taxon>
        <taxon>Heterobranchia</taxon>
        <taxon>Euthyneura</taxon>
        <taxon>Panpulmonata</taxon>
        <taxon>Hygrophila</taxon>
        <taxon>Lymnaeoidea</taxon>
        <taxon>Planorbidae</taxon>
        <taxon>Biomphalaria</taxon>
    </lineage>
</organism>
<dbReference type="STRING" id="6526.A0A2C9JMT5"/>
<dbReference type="PROSITE" id="PS50835">
    <property type="entry name" value="IG_LIKE"/>
    <property type="match status" value="1"/>
</dbReference>
<dbReference type="EnsemblMetazoa" id="BGLB004985-RD">
    <property type="protein sequence ID" value="BGLB004985-PD"/>
    <property type="gene ID" value="BGLB004985"/>
</dbReference>
<dbReference type="AlphaFoldDB" id="A0A2C9JMT5"/>
<gene>
    <name evidence="4" type="primary">106060412</name>
</gene>
<dbReference type="Proteomes" id="UP000076420">
    <property type="component" value="Unassembled WGS sequence"/>
</dbReference>
<proteinExistence type="predicted"/>
<sequence>MMAFGQHRTRIWSQNNALIPWISLLLGYLLCLMGITEALAEVFPEFSEQPQSQVFSHHSPVTLRCAATPEDAQIRWLFNGQPLDERRHTNLIVQGSNLHFSYIHRHADQHSDLGEYRCTATTSLGTVISQPAILSKPVLGTFSPSPDVKVTVPEGGYATLTCDPPASNPPAKVVFQTSRGDFVNTTRGEYHIMSSSRVERCPHHCVCKCITGTLSRNTSTCRCANRTVNFEFLLLVYVESLSELVSPTIFLVALTPGLSSPILNT</sequence>
<evidence type="ECO:0000259" key="3">
    <source>
        <dbReference type="PROSITE" id="PS50835"/>
    </source>
</evidence>
<dbReference type="GO" id="GO:0007411">
    <property type="term" value="P:axon guidance"/>
    <property type="evidence" value="ECO:0007669"/>
    <property type="project" value="TreeGrafter"/>
</dbReference>
<dbReference type="EnsemblMetazoa" id="BGLB004985-RJ">
    <property type="protein sequence ID" value="BGLB004985-PJ"/>
    <property type="gene ID" value="BGLB004985"/>
</dbReference>